<feature type="non-terminal residue" evidence="1">
    <location>
        <position position="1"/>
    </location>
</feature>
<reference evidence="1" key="1">
    <citation type="submission" date="2022-03" db="EMBL/GenBank/DDBJ databases">
        <authorList>
            <person name="Martin H S."/>
        </authorList>
    </citation>
    <scope>NUCLEOTIDE SEQUENCE</scope>
</reference>
<organism evidence="1 2">
    <name type="scientific">Iphiclides podalirius</name>
    <name type="common">scarce swallowtail</name>
    <dbReference type="NCBI Taxonomy" id="110791"/>
    <lineage>
        <taxon>Eukaryota</taxon>
        <taxon>Metazoa</taxon>
        <taxon>Ecdysozoa</taxon>
        <taxon>Arthropoda</taxon>
        <taxon>Hexapoda</taxon>
        <taxon>Insecta</taxon>
        <taxon>Pterygota</taxon>
        <taxon>Neoptera</taxon>
        <taxon>Endopterygota</taxon>
        <taxon>Lepidoptera</taxon>
        <taxon>Glossata</taxon>
        <taxon>Ditrysia</taxon>
        <taxon>Papilionoidea</taxon>
        <taxon>Papilionidae</taxon>
        <taxon>Papilioninae</taxon>
        <taxon>Iphiclides</taxon>
    </lineage>
</organism>
<evidence type="ECO:0000313" key="1">
    <source>
        <dbReference type="EMBL" id="CAH2044869.1"/>
    </source>
</evidence>
<evidence type="ECO:0000313" key="2">
    <source>
        <dbReference type="Proteomes" id="UP000837857"/>
    </source>
</evidence>
<accession>A0ABN8HZN8</accession>
<dbReference type="Proteomes" id="UP000837857">
    <property type="component" value="Chromosome 16"/>
</dbReference>
<gene>
    <name evidence="1" type="ORF">IPOD504_LOCUS4826</name>
</gene>
<sequence>MKKKSRSPLGPMWKLSARAWACAIPAERLALCGGRGGAVCGIPDAGALRVRFTENRARLGGLTVHTAGITLTQRASNAIDSAARLVYAVGLIRVPPAVNRPLAAPVLAAAWTGTAARRRERRSVVVSSTFTHVEIDMLY</sequence>
<protein>
    <submittedName>
        <fullName evidence="1">Uncharacterized protein</fullName>
    </submittedName>
</protein>
<keyword evidence="2" id="KW-1185">Reference proteome</keyword>
<proteinExistence type="predicted"/>
<name>A0ABN8HZN8_9NEOP</name>
<dbReference type="EMBL" id="OW152828">
    <property type="protein sequence ID" value="CAH2044869.1"/>
    <property type="molecule type" value="Genomic_DNA"/>
</dbReference>